<evidence type="ECO:0000313" key="2">
    <source>
        <dbReference type="EMBL" id="GFZ18868.1"/>
    </source>
</evidence>
<dbReference type="InterPro" id="IPR056697">
    <property type="entry name" value="DUF7795"/>
</dbReference>
<organism evidence="2 3">
    <name type="scientific">Actinidia rufa</name>
    <dbReference type="NCBI Taxonomy" id="165716"/>
    <lineage>
        <taxon>Eukaryota</taxon>
        <taxon>Viridiplantae</taxon>
        <taxon>Streptophyta</taxon>
        <taxon>Embryophyta</taxon>
        <taxon>Tracheophyta</taxon>
        <taxon>Spermatophyta</taxon>
        <taxon>Magnoliopsida</taxon>
        <taxon>eudicotyledons</taxon>
        <taxon>Gunneridae</taxon>
        <taxon>Pentapetalae</taxon>
        <taxon>asterids</taxon>
        <taxon>Ericales</taxon>
        <taxon>Actinidiaceae</taxon>
        <taxon>Actinidia</taxon>
    </lineage>
</organism>
<dbReference type="Proteomes" id="UP000585474">
    <property type="component" value="Unassembled WGS sequence"/>
</dbReference>
<reference evidence="2 3" key="1">
    <citation type="submission" date="2019-07" db="EMBL/GenBank/DDBJ databases">
        <title>De Novo Assembly of kiwifruit Actinidia rufa.</title>
        <authorList>
            <person name="Sugita-Konishi S."/>
            <person name="Sato K."/>
            <person name="Mori E."/>
            <person name="Abe Y."/>
            <person name="Kisaki G."/>
            <person name="Hamano K."/>
            <person name="Suezawa K."/>
            <person name="Otani M."/>
            <person name="Fukuda T."/>
            <person name="Manabe T."/>
            <person name="Gomi K."/>
            <person name="Tabuchi M."/>
            <person name="Akimitsu K."/>
            <person name="Kataoka I."/>
        </authorList>
    </citation>
    <scope>NUCLEOTIDE SEQUENCE [LARGE SCALE GENOMIC DNA]</scope>
    <source>
        <strain evidence="3">cv. Fuchu</strain>
    </source>
</reference>
<evidence type="ECO:0000313" key="3">
    <source>
        <dbReference type="Proteomes" id="UP000585474"/>
    </source>
</evidence>
<proteinExistence type="predicted"/>
<feature type="domain" description="DUF7795" evidence="1">
    <location>
        <begin position="10"/>
        <end position="48"/>
    </location>
</feature>
<dbReference type="AlphaFoldDB" id="A0A7J0H764"/>
<gene>
    <name evidence="2" type="ORF">Acr_27g0006070</name>
</gene>
<accession>A0A7J0H764</accession>
<dbReference type="PANTHER" id="PTHR35305">
    <property type="entry name" value="FAD-BINDING PROTEIN"/>
    <property type="match status" value="1"/>
</dbReference>
<dbReference type="OrthoDB" id="744228at2759"/>
<keyword evidence="3" id="KW-1185">Reference proteome</keyword>
<sequence>MESEEHVLISELKKKILQIFSDFMTRVTQFEELGAVGNRFLVGFHQGLAKCIVNELEVSVKEVTGVMQTASESKPYLMDNVTGEEFGPEATAYDEKPEITDYAAMMGIIYSMVKNDYIMQERIISSLGLKSSSGELESYTLMWSLRPFVNDEIMHQAWRLIQ</sequence>
<dbReference type="PANTHER" id="PTHR35305:SF2">
    <property type="entry name" value="FAD-BINDING PROTEIN"/>
    <property type="match status" value="1"/>
</dbReference>
<name>A0A7J0H764_9ERIC</name>
<dbReference type="Pfam" id="PF25071">
    <property type="entry name" value="DUF7795"/>
    <property type="match status" value="1"/>
</dbReference>
<comment type="caution">
    <text evidence="2">The sequence shown here is derived from an EMBL/GenBank/DDBJ whole genome shotgun (WGS) entry which is preliminary data.</text>
</comment>
<evidence type="ECO:0000259" key="1">
    <source>
        <dbReference type="Pfam" id="PF25071"/>
    </source>
</evidence>
<protein>
    <recommendedName>
        <fullName evidence="1">DUF7795 domain-containing protein</fullName>
    </recommendedName>
</protein>
<dbReference type="EMBL" id="BJWL01000027">
    <property type="protein sequence ID" value="GFZ18868.1"/>
    <property type="molecule type" value="Genomic_DNA"/>
</dbReference>